<feature type="domain" description="Ketosynthase family 3 (KS3)" evidence="17">
    <location>
        <begin position="2174"/>
        <end position="2601"/>
    </location>
</feature>
<dbReference type="InterPro" id="IPR001227">
    <property type="entry name" value="Ac_transferase_dom_sf"/>
</dbReference>
<dbReference type="PROSITE" id="PS52004">
    <property type="entry name" value="KS3_2"/>
    <property type="match status" value="3"/>
</dbReference>
<dbReference type="Pfam" id="PF21089">
    <property type="entry name" value="PKS_DH_N"/>
    <property type="match status" value="3"/>
</dbReference>
<feature type="region of interest" description="C-terminal hotdog fold" evidence="13">
    <location>
        <begin position="3344"/>
        <end position="3483"/>
    </location>
</feature>
<proteinExistence type="inferred from homology"/>
<sequence>MYGSFLDVLTTRESVQPHTIAYRFLETGDVGGPATELSYAQVNRRARAIGAHLGERGLAGGRALLLYPPGLEFVSGFLGCLAGAVVAVPAPLPQPHEMDRALRRLREMTADAGIDVILATRPVLDAISAVAQQIPELLAVPWLATEEIPDGDAHAWREPALGPDSLAFLQYTSGSTSAPRGVMVTHGNLLHNQRAIGEVMDDSPEKVADWDGAAFSVSWLPMYHDMGLIGPVLHTLYVGATTVLLSPLHFLQQPRRWLDAVSAYGVHSSGGPNFGYELTLRRATPEWRDSLDLSRWRVAFNGAEPVRADTLRRFGNFFAGAGFRSEALQPVYGLAEATLLVSGTPAGRLPTLADHPDVAGKVVGAGYPATGVTVVIADAERATELADGEIGEIWVAGDSVAAGYVGDEAETAEVFGASLVDGRTGFLRTGDLGFRSTGELFVAGRSKDLLVVDGRNHYPQDLELTAEEAHDAVRRGCVAAFSVDEDAGERAVIVAEVRTTDAAALEAVEDAVRAAVGLEHGLAVREVVTIAPRTIPKTSSGKIQRQACRKAYLAGELVTVERTDAAPREGFGAARRDDELTRWLVDTVAAATSLDTSRIDTGRPLMEFGLGSRGLVELAAQLSEHLGRQLDPSVVFDYPTIDLLTAALEADEPAVPEDAPGAGDDAVAIVSMACRFPGGVTDPEELWRLLADGVDVVSGPPAGRWDTDGLLDSDPDAIGKAYTLRGGFVDGIDLFDAEFFGIAPKEAAAMDPQQRLLLQASWEAIERSGRDPRQLNGTSTGVYLGLYSSGYLAGVGLGELNGYVGTGTAPSVASGRISYSLGLRGPAVTVDTACSSSLVALHLAAQALRLGECDAALAGGATLLVSPSAHVEFSRLGVLSKSGRCAPFAADADGAVWSEGCGVVLLKRLDDALRDGDPVLAVLRGSAINQDGRSQGLSAPNGPAQQRVVRAALRAAGLEPGDVDYVEAHGTGTALGDPIESRALAEVFGPGREAGRPLGIGSLKSNLGHTQAAAGIAGVIKTVLSLRHGMLPASLHAETVSPQVDWERAGLRVQNHATPWPPGARVRRAGVSAFGISGTNAHVVLEEAPRTESAHEASGDIAPTLYPLSARTPASLRGQAERLHALVDGDAELSLPALARSLVVQRGHFERRAVVLAGNRDDLLAGLRALADGRPHESVVVGRDAAVPSGKLAFVHTGYHLGLAESARAWRGRGVAPDSVVEAADSVAATIERLRGDGFRFFVELGEATASDIDGVVVVGSHDMDRALAGLYAGGWDVDWSRLVPAQGRVDLPTYAWDLRSFWTEPAGGGADRLGLRPADHPLLAAVVPQPDSGGVTLTGRLSVATQPWLGDHAVGSSEDRTVLLPGTGFVELAVRAGDEVDCREITELVVTTPLVLPAHGGIDIQVVAGAAEPSGERALSIYARADHDSGEWTLHARGALAPGDAAAPYQGGDWPPAGAVALDVDDLYDRFADNGLDYGPAFRGLRAAWRDGDDILAEVALPDAADVGRYRLHPALLDAALHAVALTGVAAESGTVALPFLWNDVTVHAVGASVLRVRLARSADDTVRLIATDEAGEPVADIGSLTLRPMSLSELVAPHPDSQNSLYAVDWVSVPIPDPSSPQRPASLLRCDALESPETVDRPSIPADETVEDDALSYGRHALRTDDEPEPSAAEISVGTDDFVLDVRVEAERVLARVQQWLAGDHGDSRLVILTHGAVATEPAEDVSNLRHAPAWGLLRSAQTENPDRLVLVDVDDPADTDTAFFAARTLDEPQLAMRGGELRVPRLARVEPESARPEWDTDGTVLISGGTGVVGGEIARHLVTAHGVGHLVLLGRRGRDADGAAALEDDLRGLGAEVRIEACDAADREALAAVLAAIGPDHPLTAVVHAAGALDDAVFSALTPDALDTVFRPKVDAAWNLHELTADGDLSAFVLFSSVAGVLGAPGQGNYAAANSFLDALAHHRRGRGLPATSLAWGWWERDTGMTGHLDEADRARLGRGGIIPLPSERALAQFDSALAADRPLLVPARIDTAAIATLDEIPPLLRGMVRTRRRTAGASGAAARFAARFAGLTVPEQEDLVLAAIREHAAAVLGHDAGHTLDAAHPFTEAGFDSLGAVDLRNRLHRETGIRLPATAVFDHPTPQALARHLHAELTGAQAPVLAAAPVATTDDPIVIVGTACRFGGGIASPEDLWEVLTDRRDVLSDFPADRGWDIDALYDPDPDNPGTTYTRTGAFIDAVADFDAGLFRIGPREAAAMDPQQRLLLEVSWEALERSGIDPNSLRGSTTGVYAGALYQDYVSRLRGRIPAEAQGYLGTGNGGSVLSGRIAYSLGLEGPAVTVDTACSSSLVALHLAAQALRSGECSMALVGGVTVMSSPDVFIEFSRQRAISVDGRCKAFADGADGTGWGEGVGVLVLERQSDAVRNGHRPLAVVAGSAVNQDGASNGLSAPNGPSQQRVITQALANAHVAATEVDAVEAHGTGTALGDPIEAQALLATYGRDRPAERPLRLGSVKSNIGHTQGAAGVAGIIKMIEAMRRGILPATLHVDAPSSHVDWTSGAVELLTEEREWPAPGRPRRAGVSSFGISGTNAHVILEEAAAVDLERAAAIDAEQAVVNAAESAAATRTLDTVPWILSGATRTAVIAQAAKLLVHLEEHPDLDIVDIGWSLATSRARLDETAVIAGADREQLVDGLRSLTTESADERVWELATTDWAELRRDPAAVFAGTGARRIDLPTYAFQRRRYWLEPSEPVVAADRVLAAYPLSAPTEAGLHDEAARLARVLESDRAADLRSLASSLAHHPHSGHRAVVVTRDRAGLLAGLRGLAAGESAPGLIRSTGAAEPGKLAFVFPGQGAQWVGMARDLLIESPAFRAEFERCDAALYPLTEWSVAAALRGEDSAPSLADLIDREEVVQPVLFAVMVSLAAVWRAHGVEPDAVVGHSQGEIAAAYVAGALSLADAAAVVALRSQAMAANDGAGLMAVIGLPRAAVESRLEALDGRVSVAAVNSGRATVVSGEPEPLRALLAELDRELVFTRKLAIRRPSHCRQVEPIRDRLLADLAGLEPRPSALDWYSTVLGEHIGDRAPDAEYWYSNLRHTVRFADTVDTMLADGVRYFVEMGVHPSLQPAVDTLAEDAGYDIVSAGSLRRGDHGPTCLYEGLAQLYAGGRDVDWGLLLPDDVRPETAPALEHLGLLDAAHPFLSAVVPHHDSGSLLLAGRLSRAECRWLADHSVAADGAWVLLPGAGLVELALRAGREAGCTAVRELVLTAPVVIPEQGGLAVHVSVGELDDSGERTVSIHTRPEPGGALPWTQHAHGVLTAAPQDCPPVHDMQTWPPEEAEPLDVDGLYRELAARGYVFGPAFRGLRAAWRRGDDVFAEVVAPEAIQGETGLYDLHPALIDAALHALGFAERAVAEDSVLFPFSWSGVTLHGAGPAALRVRLTPAGERQVRVVLADSAGDPVAHIESFAVREVPATRLAALITAARPAPARTAEQPRILARLTGLPEADRRRMLLTVIRDQAAEVLGHDGGHAVEPESTFKELGFDSLGAVEFRNRLRRLTGVKLPATTVFDYPTPAGLADHLLSELGSPEKPAPTALPAPTLDPADDPVVIVGVGCRYPGGVTSMDDLWDVVAGGRSVQSPFPEDRGWDLDTLFDPDPDKSGTTYTRTGGFLHDAADFDAAFFRISPREAAAMDPQQRLMLEISWEALERSGIDPKTLRGSLTGVYAGVSYIDYVSRLAGRVPDGAEAFLGESITSSVVSGRVAYSLGLEGPAVSVDTACSSSLVALHLAARALRAGECTLALAGGVTVMSTPSVFVGFSRQRGLAPDGRVKAFADAADGTGFSEGAGVVVLERLSDAVRNGHPVLAVVRGSAVNQDGASNGMAAPNGPSQRRVITQALADARVSPADVDVVEAHGTGTTLGDPIEAQALLATYGQDRPAGRPLRLGSLKSNLGHTQAASGVGGVIKMVAAMRHGLMPATLHVDVPSTHVDWSAGEVELLTEAHEWPALDRPRRAGVSSFGISGTNVHVILEQAATVEPVTTTDTGPAIQIYTDPTASQSDPTIDSELASSGARPGMFDRPVGSGERVAVLSRVRTAVLPYVLSGVTAEAVSAQAARLVEHLERHPGLRPADVGWSLAATRSTFDVRAVVLGDSRERLLDGLRSLAADEKSDDVVRGTRSGTGDPVFVFAGNGSQWQGMALELLESSPVFADRLRECADVLSEFVDWSLLDVLRGAEDAPEMDRLDVVQPVLFAVSVSLARLWESLGVRPAAVIGHSQAEIAAACVAGALTLREAAGLVARRGQALTGLAGSGAMATIAAPADRVRELLAPWDGRIEVGAINGPASTVVSGDRAAVEELLTQCEAEGTWARRIAVDYSSHSHHVEPARDRLTEAFAGTSAVAAPVAFFSTVRGEQLETTELDADYWYRNVRGTVRFEQAVRAAYEAGYRSFVEVGPHPLLTVGIQETVDAIDPSANVYIGSTVLRGDGGLPRMLTAAAQLHAAGGSVDWARCYAGSSARRVDLPTYAFQRRRYWLEPARPANSAGLEWNSNSHPFVAAVVPQPASEQVSLIGSVSLRALPWLADHAVSGTVLFPGAGFVELAVRAGDEVGCGTVTELVLEAPLVVPNRGSVQIQALVGDMDPAGGRPISIYSRLEGDSGSWQRHAQGTLSAEEAKAPVLEEFPSASPHTAEVAGVAVDNWVAAWPPEGSAPVELDGAYERLRDRGYGYGPAFQGIRALWQRGDDLFADIALPEAVRDGAGDYCVHPALLDAALHTALFTDTGDDRVYLPLAWNDVTVWASGAASLRIRLRRSGTGGASLVAVDPAGQPVLSVSSVIARPVALDKLTAATTSGAHRDLYRVEWHPVQPAATSVEPPPVEVIESVPGTGAEEVHAATRRILEVLQDRLGDDRDAGTTLVVHTRRAVALPGEDVHDLAGAAVWGLVRSAQTENPGRILLVDTDGPLDAAAASAVGEPQVVVRGETAHVARLARVPAADSGGASLEGETVLVTGAFGGIGTELARHLVREHGVERLLLAGRRGPETPGAAELCAELTELGAEVSAAQCDLTDAESVRALVARTTPTAVVHVAGVLDDGILGALTPDRLSAVLAPKVDAALHLHEATAHLELSRFVLFSSVSGVVGSPGQANYAAANAFLDALAAHRVAKGLPGQSLAWGMWSAGLADSLAGADRDRVRRAGVAPLAPADGLALFDTAIRLPDPAVVPVRLKTSAFGHAVPPLLRGLIRAPRRAAAAEAADPAAGPRFAARLAGLPEGEAVAVALDMVRERTAAVLGHDRAADIGAEQSFQNFGFDSLTAVELRNGLRDSTGIAIPVAAMFDNPTPAALARYLVATAGSTVEDLPAAAERPEALPDVETRPATRDMLRLLRSAGQGVPSTAHTVSMAVRLVAPVTETELSAMVSGLAGRHAALRTTIEPSEEHGRSLRVHREPTGALVRTGRVDDLTGDTVSERLRALLEPPFDPATGPLWRFELLETASGDQALIFGAHHSVSDIASMLLVAAELDDELSGRRPEDAASNRDIDDLVTAQNHRPAPSGTTDWRTEFEGARRLDLTLAAPRPPVRTYRSGAVAVELPDGLLEQVTDRARELAITPAAFFLGGLTVLLARRQHVDKFVLAVPVDTRIYADAPRGIGYFGIPMPYPAAVDPHEPASEVLRRTGSRLRTLLTQGAGFSDVLTLLAAEGLHRDNAPLIEVYFNFLRSGPAFEQLEVIPATAGSTDLDLMVTVMADHGRLALIFNHDIIDAPAAEALATQYLTLLTDLARTPDQQAGVAPEDQAGTEVARDSAEAPSGSAGTVALGATFALGTLTRLCELAFDGAAVEEAPYHHVLTGLRDPSGVFATAAIGVVLVRAADLERFGPIDDEALARLADDYPAAVRSLTERTRRPLVVGFLPARSTHDRLARWEGQVADALREMPGVAVIDGEAWVRGHDVGEWFDERTDVMAHLPFTPEFQAAVALTLAEVRAAAVATPPKVIAVDGDETLWGGVAAEAGPEHVDLTGPRERLARRLLHWRDAGALLVLISNNDEETVRAVLDRPDAVLRAEHFTVISAGWRPKPERLAEAARELRLGLDSFVFLDDNAVEIARVRSELPQVLSVTCPAASELDGFLARLWPVVPIAVTAEDAARVRYYAEERDREEARGRTEFAEFLAQLDLRVDIAELGDETAERAAQLVRRTNQFALHKTAEGEFDRWRRDGEVWTASAADRFGDYGQIGVLAVRATGDTLTVLGWHLSCRALGRGVEERLLTWLADRAETLGCTEVRLTAHDTGRNVPARRLLARLGATDIDVPALDIVVSPEHLRTFRSWDH</sequence>
<dbReference type="InterPro" id="IPR020845">
    <property type="entry name" value="AMP-binding_CS"/>
</dbReference>
<dbReference type="Gene3D" id="1.10.1200.10">
    <property type="entry name" value="ACP-like"/>
    <property type="match status" value="4"/>
</dbReference>
<dbReference type="Pfam" id="PF02801">
    <property type="entry name" value="Ketoacyl-synt_C"/>
    <property type="match status" value="3"/>
</dbReference>
<feature type="region of interest" description="Disordered" evidence="14">
    <location>
        <begin position="5532"/>
        <end position="5562"/>
    </location>
</feature>
<dbReference type="InterPro" id="IPR032821">
    <property type="entry name" value="PKS_assoc"/>
</dbReference>
<dbReference type="InterPro" id="IPR020807">
    <property type="entry name" value="PKS_DH"/>
</dbReference>
<dbReference type="InterPro" id="IPR000182">
    <property type="entry name" value="GNAT_dom"/>
</dbReference>
<dbReference type="GO" id="GO:0004312">
    <property type="term" value="F:fatty acid synthase activity"/>
    <property type="evidence" value="ECO:0007669"/>
    <property type="project" value="TreeGrafter"/>
</dbReference>
<feature type="domain" description="Carrier" evidence="15">
    <location>
        <begin position="5282"/>
        <end position="5357"/>
    </location>
</feature>
<dbReference type="InterPro" id="IPR025110">
    <property type="entry name" value="AMP-bd_C"/>
</dbReference>
<dbReference type="InterPro" id="IPR042104">
    <property type="entry name" value="PKS_dehydratase_sf"/>
</dbReference>
<dbReference type="InterPro" id="IPR016035">
    <property type="entry name" value="Acyl_Trfase/lysoPLipase"/>
</dbReference>
<dbReference type="InterPro" id="IPR045851">
    <property type="entry name" value="AMP-bd_C_sf"/>
</dbReference>
<dbReference type="UniPathway" id="UPA00011"/>
<dbReference type="NCBIfam" id="TIGR01686">
    <property type="entry name" value="FkbH"/>
    <property type="match status" value="1"/>
</dbReference>
<dbReference type="PROSITE" id="PS00455">
    <property type="entry name" value="AMP_BINDING"/>
    <property type="match status" value="1"/>
</dbReference>
<dbReference type="PANTHER" id="PTHR43775">
    <property type="entry name" value="FATTY ACID SYNTHASE"/>
    <property type="match status" value="1"/>
</dbReference>
<dbReference type="CDD" id="cd00833">
    <property type="entry name" value="PKS"/>
    <property type="match status" value="3"/>
</dbReference>
<evidence type="ECO:0000256" key="11">
    <source>
        <dbReference type="ARBA" id="ARBA00023268"/>
    </source>
</evidence>
<name>A0A7W9P960_9NOCA</name>
<feature type="active site" description="Proton acceptor; for dehydratase activity" evidence="13">
    <location>
        <position position="4590"/>
    </location>
</feature>
<dbReference type="InterPro" id="IPR050091">
    <property type="entry name" value="PKS_NRPS_Biosynth_Enz"/>
</dbReference>
<dbReference type="PANTHER" id="PTHR43775:SF51">
    <property type="entry name" value="INACTIVE PHENOLPHTHIOCEROL SYNTHESIS POLYKETIDE SYNTHASE TYPE I PKS1-RELATED"/>
    <property type="match status" value="1"/>
</dbReference>
<evidence type="ECO:0000256" key="3">
    <source>
        <dbReference type="ARBA" id="ARBA00006432"/>
    </source>
</evidence>
<feature type="region of interest" description="N-terminal hotdog fold" evidence="13">
    <location>
        <begin position="3203"/>
        <end position="3330"/>
    </location>
</feature>
<dbReference type="InterPro" id="IPR055123">
    <property type="entry name" value="SpnB-like_Rossmann"/>
</dbReference>
<dbReference type="FunFam" id="3.40.50.12780:FF:000013">
    <property type="entry name" value="Long-chain-fatty-acid--AMP ligase FadD32"/>
    <property type="match status" value="1"/>
</dbReference>
<dbReference type="InterPro" id="IPR049552">
    <property type="entry name" value="PKS_DH_N"/>
</dbReference>
<dbReference type="Pfam" id="PF14765">
    <property type="entry name" value="PS-DH"/>
    <property type="match status" value="3"/>
</dbReference>
<dbReference type="InterPro" id="IPR016181">
    <property type="entry name" value="Acyl_CoA_acyltransferase"/>
</dbReference>
<dbReference type="Pfam" id="PF22621">
    <property type="entry name" value="CurL-like_PKS_C"/>
    <property type="match status" value="1"/>
</dbReference>
<dbReference type="GO" id="GO:0071766">
    <property type="term" value="P:Actinobacterium-type cell wall biogenesis"/>
    <property type="evidence" value="ECO:0007669"/>
    <property type="project" value="UniProtKB-ARBA"/>
</dbReference>
<evidence type="ECO:0000256" key="8">
    <source>
        <dbReference type="ARBA" id="ARBA00022737"/>
    </source>
</evidence>
<dbReference type="Gene3D" id="3.30.70.3290">
    <property type="match status" value="4"/>
</dbReference>
<dbReference type="Pfam" id="PF22953">
    <property type="entry name" value="SpnB_Rossmann"/>
    <property type="match status" value="2"/>
</dbReference>
<dbReference type="FunFam" id="1.10.1200.10:FF:000007">
    <property type="entry name" value="Probable polyketide synthase pks17"/>
    <property type="match status" value="2"/>
</dbReference>
<dbReference type="SUPFAM" id="SSF56784">
    <property type="entry name" value="HAD-like"/>
    <property type="match status" value="1"/>
</dbReference>
<evidence type="ECO:0000313" key="20">
    <source>
        <dbReference type="Proteomes" id="UP000540412"/>
    </source>
</evidence>
<dbReference type="PROSITE" id="PS51186">
    <property type="entry name" value="GNAT"/>
    <property type="match status" value="1"/>
</dbReference>
<dbReference type="Gene3D" id="3.40.50.12780">
    <property type="entry name" value="N-terminal domain of ligase-like"/>
    <property type="match status" value="1"/>
</dbReference>
<dbReference type="InterPro" id="IPR020806">
    <property type="entry name" value="PKS_PP-bd"/>
</dbReference>
<feature type="domain" description="PKS/mFAS DH" evidence="18">
    <location>
        <begin position="4558"/>
        <end position="4851"/>
    </location>
</feature>
<feature type="compositionally biased region" description="Polar residues" evidence="14">
    <location>
        <begin position="4058"/>
        <end position="4068"/>
    </location>
</feature>
<dbReference type="InterPro" id="IPR020841">
    <property type="entry name" value="PKS_Beta-ketoAc_synthase_dom"/>
</dbReference>
<dbReference type="InterPro" id="IPR023214">
    <property type="entry name" value="HAD_sf"/>
</dbReference>
<feature type="region of interest" description="C-terminal hotdog fold" evidence="13">
    <location>
        <begin position="1460"/>
        <end position="1597"/>
    </location>
</feature>
<dbReference type="InterPro" id="IPR014030">
    <property type="entry name" value="Ketoacyl_synth_N"/>
</dbReference>
<dbReference type="InterPro" id="IPR010037">
    <property type="entry name" value="FkbH_domain"/>
</dbReference>
<dbReference type="CDD" id="cd05931">
    <property type="entry name" value="FAAL"/>
    <property type="match status" value="1"/>
</dbReference>
<dbReference type="InterPro" id="IPR000873">
    <property type="entry name" value="AMP-dep_synth/lig_dom"/>
</dbReference>
<dbReference type="PROSITE" id="PS50075">
    <property type="entry name" value="CARRIER"/>
    <property type="match status" value="4"/>
</dbReference>
<feature type="compositionally biased region" description="Basic and acidic residues" evidence="14">
    <location>
        <begin position="5532"/>
        <end position="5545"/>
    </location>
</feature>
<dbReference type="SUPFAM" id="SSF53901">
    <property type="entry name" value="Thiolase-like"/>
    <property type="match status" value="3"/>
</dbReference>
<dbReference type="PROSITE" id="PS52019">
    <property type="entry name" value="PKS_MFAS_DH"/>
    <property type="match status" value="3"/>
</dbReference>
<dbReference type="Pfam" id="PF00550">
    <property type="entry name" value="PP-binding"/>
    <property type="match status" value="4"/>
</dbReference>
<feature type="domain" description="Carrier" evidence="15">
    <location>
        <begin position="575"/>
        <end position="652"/>
    </location>
</feature>
<dbReference type="CDD" id="cd08956">
    <property type="entry name" value="KR_3_FAS_SDR_x"/>
    <property type="match status" value="2"/>
</dbReference>
<dbReference type="InterPro" id="IPR036736">
    <property type="entry name" value="ACP-like_sf"/>
</dbReference>
<comment type="cofactor">
    <cofactor evidence="1">
        <name>pantetheine 4'-phosphate</name>
        <dbReference type="ChEBI" id="CHEBI:47942"/>
    </cofactor>
</comment>
<dbReference type="PROSITE" id="PS00606">
    <property type="entry name" value="KS3_1"/>
    <property type="match status" value="3"/>
</dbReference>
<dbReference type="Gene3D" id="3.40.50.1110">
    <property type="entry name" value="SGNH hydrolase"/>
    <property type="match status" value="1"/>
</dbReference>
<dbReference type="Pfam" id="PF00501">
    <property type="entry name" value="AMP-binding"/>
    <property type="match status" value="1"/>
</dbReference>
<dbReference type="InterPro" id="IPR014043">
    <property type="entry name" value="Acyl_transferase_dom"/>
</dbReference>
<evidence type="ECO:0000256" key="12">
    <source>
        <dbReference type="ARBA" id="ARBA00023315"/>
    </source>
</evidence>
<evidence type="ECO:0000256" key="5">
    <source>
        <dbReference type="ARBA" id="ARBA00022553"/>
    </source>
</evidence>
<dbReference type="Gene3D" id="3.30.559.30">
    <property type="entry name" value="Nonribosomal peptide synthetase, condensation domain"/>
    <property type="match status" value="1"/>
</dbReference>
<dbReference type="InterPro" id="IPR049551">
    <property type="entry name" value="PKS_DH_C"/>
</dbReference>
<dbReference type="SMART" id="SM01294">
    <property type="entry name" value="PKS_PP_betabranch"/>
    <property type="match status" value="3"/>
</dbReference>
<dbReference type="FunFam" id="3.40.366.10:FF:000002">
    <property type="entry name" value="Probable polyketide synthase 2"/>
    <property type="match status" value="2"/>
</dbReference>
<feature type="active site" description="Proton donor; for dehydratase activity" evidence="13">
    <location>
        <position position="1519"/>
    </location>
</feature>
<gene>
    <name evidence="19" type="ORF">BJY24_000651</name>
</gene>
<feature type="region of interest" description="C-terminal hotdog fold" evidence="13">
    <location>
        <begin position="4714"/>
        <end position="4851"/>
    </location>
</feature>
<feature type="active site" description="Proton acceptor; for dehydratase activity" evidence="13">
    <location>
        <position position="3235"/>
    </location>
</feature>
<feature type="domain" description="Ketosynthase family 3 (KS3)" evidence="17">
    <location>
        <begin position="3611"/>
        <end position="4038"/>
    </location>
</feature>
<evidence type="ECO:0000256" key="6">
    <source>
        <dbReference type="ARBA" id="ARBA00022598"/>
    </source>
</evidence>
<dbReference type="NCBIfam" id="TIGR01681">
    <property type="entry name" value="HAD-SF-IIIC"/>
    <property type="match status" value="1"/>
</dbReference>
<reference evidence="19 20" key="1">
    <citation type="submission" date="2020-08" db="EMBL/GenBank/DDBJ databases">
        <title>Sequencing the genomes of 1000 actinobacteria strains.</title>
        <authorList>
            <person name="Klenk H.-P."/>
        </authorList>
    </citation>
    <scope>NUCLEOTIDE SEQUENCE [LARGE SCALE GENOMIC DNA]</scope>
    <source>
        <strain evidence="19 20">DSM 43582</strain>
    </source>
</reference>
<feature type="domain" description="Carrier" evidence="15">
    <location>
        <begin position="3516"/>
        <end position="3591"/>
    </location>
</feature>
<evidence type="ECO:0000256" key="10">
    <source>
        <dbReference type="ARBA" id="ARBA00023098"/>
    </source>
</evidence>
<dbReference type="Pfam" id="PF00109">
    <property type="entry name" value="ketoacyl-synt"/>
    <property type="match status" value="3"/>
</dbReference>
<dbReference type="InterPro" id="IPR014031">
    <property type="entry name" value="Ketoacyl_synth_C"/>
</dbReference>
<dbReference type="Gene3D" id="3.30.300.30">
    <property type="match status" value="1"/>
</dbReference>
<feature type="domain" description="N-acetyltransferase" evidence="16">
    <location>
        <begin position="6179"/>
        <end position="6330"/>
    </location>
</feature>
<feature type="domain" description="PKS/mFAS DH" evidence="18">
    <location>
        <begin position="1321"/>
        <end position="1597"/>
    </location>
</feature>
<dbReference type="PROSITE" id="PS00012">
    <property type="entry name" value="PHOSPHOPANTETHEINE"/>
    <property type="match status" value="1"/>
</dbReference>
<evidence type="ECO:0000256" key="7">
    <source>
        <dbReference type="ARBA" id="ARBA00022679"/>
    </source>
</evidence>
<dbReference type="Pfam" id="PF00668">
    <property type="entry name" value="Condensation"/>
    <property type="match status" value="1"/>
</dbReference>
<dbReference type="Gene3D" id="3.40.366.10">
    <property type="entry name" value="Malonyl-Coenzyme A Acyl Carrier Protein, domain 2"/>
    <property type="match status" value="2"/>
</dbReference>
<feature type="active site" description="Proton acceptor; for dehydratase activity" evidence="13">
    <location>
        <position position="1353"/>
    </location>
</feature>
<evidence type="ECO:0000256" key="14">
    <source>
        <dbReference type="SAM" id="MobiDB-lite"/>
    </source>
</evidence>
<feature type="region of interest" description="N-terminal hotdog fold" evidence="13">
    <location>
        <begin position="4558"/>
        <end position="4681"/>
    </location>
</feature>
<dbReference type="SUPFAM" id="SSF55729">
    <property type="entry name" value="Acyl-CoA N-acyltransferases (Nat)"/>
    <property type="match status" value="1"/>
</dbReference>
<dbReference type="SUPFAM" id="SSF47336">
    <property type="entry name" value="ACP-like"/>
    <property type="match status" value="4"/>
</dbReference>
<dbReference type="GO" id="GO:0004315">
    <property type="term" value="F:3-oxoacyl-[acyl-carrier-protein] synthase activity"/>
    <property type="evidence" value="ECO:0007669"/>
    <property type="project" value="InterPro"/>
</dbReference>
<comment type="caution">
    <text evidence="19">The sequence shown here is derived from an EMBL/GenBank/DDBJ whole genome shotgun (WGS) entry which is preliminary data.</text>
</comment>
<evidence type="ECO:0000259" key="17">
    <source>
        <dbReference type="PROSITE" id="PS52004"/>
    </source>
</evidence>
<evidence type="ECO:0000259" key="18">
    <source>
        <dbReference type="PROSITE" id="PS52019"/>
    </source>
</evidence>
<dbReference type="Gene3D" id="3.30.559.10">
    <property type="entry name" value="Chloramphenicol acetyltransferase-like domain"/>
    <property type="match status" value="1"/>
</dbReference>
<dbReference type="SMART" id="SM00826">
    <property type="entry name" value="PKS_DH"/>
    <property type="match status" value="3"/>
</dbReference>
<dbReference type="SMART" id="SM00827">
    <property type="entry name" value="PKS_AT"/>
    <property type="match status" value="2"/>
</dbReference>
<dbReference type="InterPro" id="IPR036412">
    <property type="entry name" value="HAD-like_sf"/>
</dbReference>
<dbReference type="InterPro" id="IPR023213">
    <property type="entry name" value="CAT-like_dom_sf"/>
</dbReference>
<keyword evidence="9" id="KW-0276">Fatty acid metabolism</keyword>
<dbReference type="Gene3D" id="3.40.50.1000">
    <property type="entry name" value="HAD superfamily/HAD-like"/>
    <property type="match status" value="1"/>
</dbReference>
<dbReference type="InterPro" id="IPR036291">
    <property type="entry name" value="NAD(P)-bd_dom_sf"/>
</dbReference>
<feature type="active site" description="Proton donor; for dehydratase activity" evidence="13">
    <location>
        <position position="4775"/>
    </location>
</feature>
<dbReference type="Gene3D" id="3.40.50.720">
    <property type="entry name" value="NAD(P)-binding Rossmann-like Domain"/>
    <property type="match status" value="2"/>
</dbReference>
<dbReference type="SUPFAM" id="SSF52777">
    <property type="entry name" value="CoA-dependent acyltransferases"/>
    <property type="match status" value="2"/>
</dbReference>
<dbReference type="GO" id="GO:0006633">
    <property type="term" value="P:fatty acid biosynthetic process"/>
    <property type="evidence" value="ECO:0007669"/>
    <property type="project" value="InterPro"/>
</dbReference>
<dbReference type="Pfam" id="PF23024">
    <property type="entry name" value="AMP-dom_DIP2-like"/>
    <property type="match status" value="1"/>
</dbReference>
<evidence type="ECO:0000256" key="9">
    <source>
        <dbReference type="ARBA" id="ARBA00022832"/>
    </source>
</evidence>
<dbReference type="InterPro" id="IPR016039">
    <property type="entry name" value="Thiolase-like"/>
</dbReference>
<dbReference type="EMBL" id="JACHIT010000001">
    <property type="protein sequence ID" value="MBB5911784.1"/>
    <property type="molecule type" value="Genomic_DNA"/>
</dbReference>
<evidence type="ECO:0000256" key="13">
    <source>
        <dbReference type="PROSITE-ProRule" id="PRU01363"/>
    </source>
</evidence>
<dbReference type="InterPro" id="IPR013968">
    <property type="entry name" value="PKS_KR"/>
</dbReference>
<dbReference type="Pfam" id="PF00698">
    <property type="entry name" value="Acyl_transf_1"/>
    <property type="match status" value="2"/>
</dbReference>
<feature type="active site" description="Proton donor; for dehydratase activity" evidence="13">
    <location>
        <position position="3405"/>
    </location>
</feature>
<dbReference type="GO" id="GO:0031177">
    <property type="term" value="F:phosphopantetheine binding"/>
    <property type="evidence" value="ECO:0007669"/>
    <property type="project" value="InterPro"/>
</dbReference>
<keyword evidence="8" id="KW-0677">Repeat</keyword>
<dbReference type="InterPro" id="IPR040097">
    <property type="entry name" value="FAAL/FAAC"/>
</dbReference>
<dbReference type="SMART" id="SM00825">
    <property type="entry name" value="PKS_KS"/>
    <property type="match status" value="3"/>
</dbReference>
<keyword evidence="12" id="KW-0012">Acyltransferase</keyword>
<dbReference type="InterPro" id="IPR009081">
    <property type="entry name" value="PP-bd_ACP"/>
</dbReference>
<dbReference type="SUPFAM" id="SSF56801">
    <property type="entry name" value="Acetyl-CoA synthetase-like"/>
    <property type="match status" value="1"/>
</dbReference>
<keyword evidence="6" id="KW-0436">Ligase</keyword>
<dbReference type="SMART" id="SM00822">
    <property type="entry name" value="PKS_KR"/>
    <property type="match status" value="2"/>
</dbReference>
<keyword evidence="10" id="KW-0443">Lipid metabolism</keyword>
<feature type="domain" description="Carrier" evidence="15">
    <location>
        <begin position="2079"/>
        <end position="2157"/>
    </location>
</feature>
<dbReference type="SUPFAM" id="SSF51735">
    <property type="entry name" value="NAD(P)-binding Rossmann-fold domains"/>
    <property type="match status" value="4"/>
</dbReference>
<dbReference type="InterPro" id="IPR042099">
    <property type="entry name" value="ANL_N_sf"/>
</dbReference>
<keyword evidence="7" id="KW-0808">Transferase</keyword>
<dbReference type="GO" id="GO:0016874">
    <property type="term" value="F:ligase activity"/>
    <property type="evidence" value="ECO:0007669"/>
    <property type="project" value="UniProtKB-KW"/>
</dbReference>
<feature type="domain" description="PKS/mFAS DH" evidence="18">
    <location>
        <begin position="3203"/>
        <end position="3483"/>
    </location>
</feature>
<dbReference type="FunFam" id="3.40.47.10:FF:000019">
    <property type="entry name" value="Polyketide synthase type I"/>
    <property type="match status" value="3"/>
</dbReference>
<evidence type="ECO:0000313" key="19">
    <source>
        <dbReference type="EMBL" id="MBB5911784.1"/>
    </source>
</evidence>
<dbReference type="InterPro" id="IPR018201">
    <property type="entry name" value="Ketoacyl_synth_AS"/>
</dbReference>
<feature type="region of interest" description="N-terminal hotdog fold" evidence="13">
    <location>
        <begin position="1321"/>
        <end position="1448"/>
    </location>
</feature>
<evidence type="ECO:0000259" key="15">
    <source>
        <dbReference type="PROSITE" id="PS50075"/>
    </source>
</evidence>
<keyword evidence="20" id="KW-1185">Reference proteome</keyword>
<dbReference type="Pfam" id="PF08659">
    <property type="entry name" value="KR"/>
    <property type="match status" value="2"/>
</dbReference>
<dbReference type="SMART" id="SM00823">
    <property type="entry name" value="PKS_PP"/>
    <property type="match status" value="4"/>
</dbReference>
<dbReference type="InterPro" id="IPR006162">
    <property type="entry name" value="Ppantetheine_attach_site"/>
</dbReference>
<feature type="domain" description="Ketosynthase family 3 (KS3)" evidence="17">
    <location>
        <begin position="664"/>
        <end position="1087"/>
    </location>
</feature>
<dbReference type="InterPro" id="IPR049900">
    <property type="entry name" value="PKS_mFAS_DH"/>
</dbReference>
<dbReference type="InterPro" id="IPR010033">
    <property type="entry name" value="HAD_SF_ppase_IIIC"/>
</dbReference>
<keyword evidence="5" id="KW-0597">Phosphoprotein</keyword>
<dbReference type="SUPFAM" id="SSF52151">
    <property type="entry name" value="FabD/lysophospholipase-like"/>
    <property type="match status" value="2"/>
</dbReference>
<dbReference type="Proteomes" id="UP000540412">
    <property type="component" value="Unassembled WGS sequence"/>
</dbReference>
<evidence type="ECO:0000259" key="16">
    <source>
        <dbReference type="PROSITE" id="PS51186"/>
    </source>
</evidence>
<protein>
    <submittedName>
        <fullName evidence="19">FkbH-like protein</fullName>
    </submittedName>
</protein>
<dbReference type="Gene3D" id="3.40.47.10">
    <property type="match status" value="3"/>
</dbReference>
<dbReference type="Gene3D" id="3.10.129.110">
    <property type="entry name" value="Polyketide synthase dehydratase"/>
    <property type="match status" value="3"/>
</dbReference>
<dbReference type="Gene3D" id="3.40.630.30">
    <property type="match status" value="1"/>
</dbReference>
<comment type="pathway">
    <text evidence="2">Lipid metabolism.</text>
</comment>
<keyword evidence="4" id="KW-0596">Phosphopantetheine</keyword>
<keyword evidence="11" id="KW-0511">Multifunctional enzyme</keyword>
<comment type="similarity">
    <text evidence="3">Belongs to the ATP-dependent AMP-binding enzyme family.</text>
</comment>
<dbReference type="SUPFAM" id="SSF55048">
    <property type="entry name" value="Probable ACP-binding domain of malonyl-CoA ACP transacylase"/>
    <property type="match status" value="2"/>
</dbReference>
<accession>A0A7W9P960</accession>
<dbReference type="Pfam" id="PF16197">
    <property type="entry name" value="KAsynt_C_assoc"/>
    <property type="match status" value="2"/>
</dbReference>
<evidence type="ECO:0000256" key="1">
    <source>
        <dbReference type="ARBA" id="ARBA00001957"/>
    </source>
</evidence>
<dbReference type="InterPro" id="IPR036514">
    <property type="entry name" value="SGNH_hydro_sf"/>
</dbReference>
<dbReference type="InterPro" id="IPR016036">
    <property type="entry name" value="Malonyl_transacylase_ACP-bd"/>
</dbReference>
<dbReference type="InterPro" id="IPR001242">
    <property type="entry name" value="Condensation_dom"/>
</dbReference>
<evidence type="ECO:0000256" key="2">
    <source>
        <dbReference type="ARBA" id="ARBA00005189"/>
    </source>
</evidence>
<evidence type="ECO:0000256" key="4">
    <source>
        <dbReference type="ARBA" id="ARBA00022450"/>
    </source>
</evidence>
<dbReference type="InterPro" id="IPR057326">
    <property type="entry name" value="KR_dom"/>
</dbReference>
<organism evidence="19 20">
    <name type="scientific">Nocardia transvalensis</name>
    <dbReference type="NCBI Taxonomy" id="37333"/>
    <lineage>
        <taxon>Bacteria</taxon>
        <taxon>Bacillati</taxon>
        <taxon>Actinomycetota</taxon>
        <taxon>Actinomycetes</taxon>
        <taxon>Mycobacteriales</taxon>
        <taxon>Nocardiaceae</taxon>
        <taxon>Nocardia</taxon>
    </lineage>
</organism>
<feature type="region of interest" description="Disordered" evidence="14">
    <location>
        <begin position="4051"/>
        <end position="4084"/>
    </location>
</feature>